<protein>
    <submittedName>
        <fullName evidence="2">Uncharacterized protein</fullName>
    </submittedName>
</protein>
<dbReference type="Gene3D" id="2.60.40.2970">
    <property type="match status" value="1"/>
</dbReference>
<dbReference type="RefSeq" id="XP_069308952.1">
    <property type="nucleotide sequence ID" value="XM_069449144.1"/>
</dbReference>
<keyword evidence="1" id="KW-1133">Transmembrane helix</keyword>
<sequence>MVNVTSVARQGDTMATIWTTSTALLTGLVISLLGAFYVYQSPMALDFSTPHPTSSRTNVPDLEFTINQTSRSSPALLVTLKNTSPEVPYTILKWNTPLDSSALNTGVFTVIDAESGEEVKQTVLQINRKMPPPQKSLVTLAPGTEEEVEVVFDKSWMPKRKPAKYKVQAKGVWNGVWAKYGDEVTREDLYGYFNSPFSGWRFTTNEVLMELH</sequence>
<keyword evidence="3" id="KW-1185">Reference proteome</keyword>
<keyword evidence="1" id="KW-0472">Membrane</keyword>
<dbReference type="Proteomes" id="UP001578633">
    <property type="component" value="Chromosome 2"/>
</dbReference>
<gene>
    <name evidence="2" type="ORF">ACET3X_002405</name>
</gene>
<name>A0ABR3UPJ8_9PLEO</name>
<dbReference type="GeneID" id="96082727"/>
<keyword evidence="1" id="KW-0812">Transmembrane</keyword>
<proteinExistence type="predicted"/>
<feature type="transmembrane region" description="Helical" evidence="1">
    <location>
        <begin position="15"/>
        <end position="39"/>
    </location>
</feature>
<accession>A0ABR3UPJ8</accession>
<comment type="caution">
    <text evidence="2">The sequence shown here is derived from an EMBL/GenBank/DDBJ whole genome shotgun (WGS) entry which is preliminary data.</text>
</comment>
<organism evidence="2 3">
    <name type="scientific">Alternaria dauci</name>
    <dbReference type="NCBI Taxonomy" id="48095"/>
    <lineage>
        <taxon>Eukaryota</taxon>
        <taxon>Fungi</taxon>
        <taxon>Dikarya</taxon>
        <taxon>Ascomycota</taxon>
        <taxon>Pezizomycotina</taxon>
        <taxon>Dothideomycetes</taxon>
        <taxon>Pleosporomycetidae</taxon>
        <taxon>Pleosporales</taxon>
        <taxon>Pleosporineae</taxon>
        <taxon>Pleosporaceae</taxon>
        <taxon>Alternaria</taxon>
        <taxon>Alternaria sect. Porri</taxon>
    </lineage>
</organism>
<reference evidence="2 3" key="1">
    <citation type="submission" date="2024-09" db="EMBL/GenBank/DDBJ databases">
        <title>T2T genomes of carrot and Alternaria dauci and their utility for understanding host-pathogen interaction during carrot leaf blight disease.</title>
        <authorList>
            <person name="Liu W."/>
            <person name="Xu S."/>
            <person name="Ou C."/>
            <person name="Liu X."/>
            <person name="Zhuang F."/>
            <person name="Deng X.W."/>
        </authorList>
    </citation>
    <scope>NUCLEOTIDE SEQUENCE [LARGE SCALE GENOMIC DNA]</scope>
    <source>
        <strain evidence="2 3">A2016</strain>
    </source>
</reference>
<evidence type="ECO:0000256" key="1">
    <source>
        <dbReference type="SAM" id="Phobius"/>
    </source>
</evidence>
<dbReference type="EMBL" id="JBHGVX010000002">
    <property type="protein sequence ID" value="KAL1798368.1"/>
    <property type="molecule type" value="Genomic_DNA"/>
</dbReference>
<evidence type="ECO:0000313" key="2">
    <source>
        <dbReference type="EMBL" id="KAL1798368.1"/>
    </source>
</evidence>
<evidence type="ECO:0000313" key="3">
    <source>
        <dbReference type="Proteomes" id="UP001578633"/>
    </source>
</evidence>